<dbReference type="RefSeq" id="WP_062546180.1">
    <property type="nucleotide sequence ID" value="NZ_CP012644.1"/>
</dbReference>
<sequence length="78" mass="7803">MGNLGNRNAGMGKPPGIPGGLSGPRPFPVAPGASGGKTGEQHRPQIYFGAAGRAPDPSLPGLPRPSEMAGPCHETAFT</sequence>
<dbReference type="Proteomes" id="UP000061382">
    <property type="component" value="Plasmid 1"/>
</dbReference>
<evidence type="ECO:0000256" key="1">
    <source>
        <dbReference type="SAM" id="MobiDB-lite"/>
    </source>
</evidence>
<dbReference type="KEGG" id="rti:DC20_21940"/>
<feature type="region of interest" description="Disordered" evidence="1">
    <location>
        <begin position="1"/>
        <end position="78"/>
    </location>
</feature>
<dbReference type="AlphaFoldDB" id="A0A0P0D3P1"/>
<keyword evidence="3" id="KW-1185">Reference proteome</keyword>
<evidence type="ECO:0000313" key="2">
    <source>
        <dbReference type="EMBL" id="ALJ01712.1"/>
    </source>
</evidence>
<name>A0A0P0D3P1_9BACT</name>
<keyword evidence="2" id="KW-0614">Plasmid</keyword>
<accession>A0A0P0D3P1</accession>
<gene>
    <name evidence="2" type="ORF">DC20_21940</name>
</gene>
<evidence type="ECO:0000313" key="3">
    <source>
        <dbReference type="Proteomes" id="UP000061382"/>
    </source>
</evidence>
<dbReference type="EMBL" id="CP012644">
    <property type="protein sequence ID" value="ALJ01712.1"/>
    <property type="molecule type" value="Genomic_DNA"/>
</dbReference>
<reference evidence="2 3" key="1">
    <citation type="submission" date="2015-08" db="EMBL/GenBank/DDBJ databases">
        <title>Complete genome sequence of Rufibacter tibetensis strain 1351t, a radiation-resistant bacterium from tibet plateau.</title>
        <authorList>
            <person name="Dai J."/>
        </authorList>
    </citation>
    <scope>NUCLEOTIDE SEQUENCE [LARGE SCALE GENOMIC DNA]</scope>
    <source>
        <strain evidence="2 3">1351</strain>
        <plasmid evidence="2 3">1</plasmid>
    </source>
</reference>
<protein>
    <submittedName>
        <fullName evidence="2">Uncharacterized protein</fullName>
    </submittedName>
</protein>
<geneLocation type="plasmid" evidence="2 3">
    <name>1</name>
</geneLocation>
<organism evidence="2 3">
    <name type="scientific">Rufibacter tibetensis</name>
    <dbReference type="NCBI Taxonomy" id="512763"/>
    <lineage>
        <taxon>Bacteria</taxon>
        <taxon>Pseudomonadati</taxon>
        <taxon>Bacteroidota</taxon>
        <taxon>Cytophagia</taxon>
        <taxon>Cytophagales</taxon>
        <taxon>Hymenobacteraceae</taxon>
        <taxon>Rufibacter</taxon>
    </lineage>
</organism>
<proteinExistence type="predicted"/>